<feature type="transmembrane region" description="Helical" evidence="6">
    <location>
        <begin position="127"/>
        <end position="151"/>
    </location>
</feature>
<evidence type="ECO:0000313" key="7">
    <source>
        <dbReference type="EMBL" id="RNB86264.1"/>
    </source>
</evidence>
<dbReference type="NCBIfam" id="TIGR03717">
    <property type="entry name" value="R_switched_YjbE"/>
    <property type="match status" value="1"/>
</dbReference>
<evidence type="ECO:0000256" key="2">
    <source>
        <dbReference type="ARBA" id="ARBA00007511"/>
    </source>
</evidence>
<reference evidence="7 8" key="1">
    <citation type="submission" date="2018-10" db="EMBL/GenBank/DDBJ databases">
        <title>Phylogenomics of Brevibacillus.</title>
        <authorList>
            <person name="Dunlap C."/>
        </authorList>
    </citation>
    <scope>NUCLEOTIDE SEQUENCE [LARGE SCALE GENOMIC DNA]</scope>
    <source>
        <strain evidence="7 8">JCM 15085</strain>
    </source>
</reference>
<evidence type="ECO:0000313" key="8">
    <source>
        <dbReference type="Proteomes" id="UP000281915"/>
    </source>
</evidence>
<dbReference type="InterPro" id="IPR022301">
    <property type="entry name" value="Integral_membrane_YjbE"/>
</dbReference>
<evidence type="ECO:0000256" key="3">
    <source>
        <dbReference type="ARBA" id="ARBA00022692"/>
    </source>
</evidence>
<protein>
    <submittedName>
        <fullName evidence="7">TerC family protein</fullName>
    </submittedName>
</protein>
<keyword evidence="3 6" id="KW-0812">Transmembrane</keyword>
<feature type="transmembrane region" description="Helical" evidence="6">
    <location>
        <begin position="12"/>
        <end position="34"/>
    </location>
</feature>
<dbReference type="PANTHER" id="PTHR30238">
    <property type="entry name" value="MEMBRANE BOUND PREDICTED REDOX MODULATOR"/>
    <property type="match status" value="1"/>
</dbReference>
<proteinExistence type="inferred from homology"/>
<sequence>MELLLTPEFWSALLAIIVIDLVLAGDNAIVIGMAARNLPAHQQKKAIIWGTVGAIIIRALATLAVVWLLRIPGLLLVGGLILIWISLKLLVQEEGHENMKASGSLGSAIWTIIVADTVMGLDNVIAVAGAAHGDFLLVVIGLIISVPIMVWGSTMILKFMERFPIVIFIGAGVLAYTAGSMVTNEKLLAPFFAAYPWVKWVFIVAVVVGVLLIGRMKNQKQKRMAEQS</sequence>
<comment type="similarity">
    <text evidence="2">Belongs to the TerC family.</text>
</comment>
<keyword evidence="5 6" id="KW-0472">Membrane</keyword>
<keyword evidence="4 6" id="KW-1133">Transmembrane helix</keyword>
<dbReference type="EMBL" id="RHHT01000002">
    <property type="protein sequence ID" value="RNB86264.1"/>
    <property type="molecule type" value="Genomic_DNA"/>
</dbReference>
<feature type="transmembrane region" description="Helical" evidence="6">
    <location>
        <begin position="103"/>
        <end position="121"/>
    </location>
</feature>
<feature type="transmembrane region" description="Helical" evidence="6">
    <location>
        <begin position="74"/>
        <end position="91"/>
    </location>
</feature>
<gene>
    <name evidence="7" type="ORF">EDM58_01565</name>
</gene>
<dbReference type="GO" id="GO:0016020">
    <property type="term" value="C:membrane"/>
    <property type="evidence" value="ECO:0007669"/>
    <property type="project" value="UniProtKB-SubCell"/>
</dbReference>
<dbReference type="AlphaFoldDB" id="A0A3M8DE12"/>
<name>A0A3M8DE12_9BACL</name>
<dbReference type="RefSeq" id="WP_122911759.1">
    <property type="nucleotide sequence ID" value="NZ_RHHT01000002.1"/>
</dbReference>
<dbReference type="Pfam" id="PF03741">
    <property type="entry name" value="TerC"/>
    <property type="match status" value="1"/>
</dbReference>
<organism evidence="7 8">
    <name type="scientific">Brevibacillus panacihumi</name>
    <dbReference type="NCBI Taxonomy" id="497735"/>
    <lineage>
        <taxon>Bacteria</taxon>
        <taxon>Bacillati</taxon>
        <taxon>Bacillota</taxon>
        <taxon>Bacilli</taxon>
        <taxon>Bacillales</taxon>
        <taxon>Paenibacillaceae</taxon>
        <taxon>Brevibacillus</taxon>
    </lineage>
</organism>
<evidence type="ECO:0000256" key="1">
    <source>
        <dbReference type="ARBA" id="ARBA00004141"/>
    </source>
</evidence>
<comment type="caution">
    <text evidence="7">The sequence shown here is derived from an EMBL/GenBank/DDBJ whole genome shotgun (WGS) entry which is preliminary data.</text>
</comment>
<dbReference type="InterPro" id="IPR005496">
    <property type="entry name" value="Integral_membrane_TerC"/>
</dbReference>
<accession>A0A3M8DE12</accession>
<evidence type="ECO:0000256" key="6">
    <source>
        <dbReference type="SAM" id="Phobius"/>
    </source>
</evidence>
<feature type="transmembrane region" description="Helical" evidence="6">
    <location>
        <begin position="46"/>
        <end position="68"/>
    </location>
</feature>
<evidence type="ECO:0000256" key="5">
    <source>
        <dbReference type="ARBA" id="ARBA00023136"/>
    </source>
</evidence>
<comment type="subcellular location">
    <subcellularLocation>
        <location evidence="1">Membrane</location>
        <topology evidence="1">Multi-pass membrane protein</topology>
    </subcellularLocation>
</comment>
<feature type="transmembrane region" description="Helical" evidence="6">
    <location>
        <begin position="194"/>
        <end position="214"/>
    </location>
</feature>
<dbReference type="Proteomes" id="UP000281915">
    <property type="component" value="Unassembled WGS sequence"/>
</dbReference>
<evidence type="ECO:0000256" key="4">
    <source>
        <dbReference type="ARBA" id="ARBA00022989"/>
    </source>
</evidence>
<dbReference type="PANTHER" id="PTHR30238:SF4">
    <property type="entry name" value="SLL1022 PROTEIN"/>
    <property type="match status" value="1"/>
</dbReference>
<feature type="transmembrane region" description="Helical" evidence="6">
    <location>
        <begin position="163"/>
        <end position="182"/>
    </location>
</feature>